<evidence type="ECO:0000313" key="2">
    <source>
        <dbReference type="EMBL" id="CDW71720.1"/>
    </source>
</evidence>
<name>A0A077ZQQ8_STYLE</name>
<reference evidence="2 3" key="1">
    <citation type="submission" date="2014-06" db="EMBL/GenBank/DDBJ databases">
        <authorList>
            <person name="Swart Estienne"/>
        </authorList>
    </citation>
    <scope>NUCLEOTIDE SEQUENCE [LARGE SCALE GENOMIC DNA]</scope>
    <source>
        <strain evidence="2 3">130c</strain>
    </source>
</reference>
<gene>
    <name evidence="2" type="primary">Contig5834.g6259</name>
    <name evidence="2" type="ORF">STYLEM_668</name>
</gene>
<dbReference type="InParanoid" id="A0A077ZQQ8"/>
<keyword evidence="3" id="KW-1185">Reference proteome</keyword>
<feature type="compositionally biased region" description="Polar residues" evidence="1">
    <location>
        <begin position="611"/>
        <end position="626"/>
    </location>
</feature>
<feature type="region of interest" description="Disordered" evidence="1">
    <location>
        <begin position="608"/>
        <end position="644"/>
    </location>
</feature>
<protein>
    <submittedName>
        <fullName evidence="2">Uncharacterized protein</fullName>
    </submittedName>
</protein>
<dbReference type="Proteomes" id="UP000039865">
    <property type="component" value="Unassembled WGS sequence"/>
</dbReference>
<dbReference type="EMBL" id="CCKQ01000628">
    <property type="protein sequence ID" value="CDW71720.1"/>
    <property type="molecule type" value="Genomic_DNA"/>
</dbReference>
<accession>A0A077ZQQ8</accession>
<evidence type="ECO:0000256" key="1">
    <source>
        <dbReference type="SAM" id="MobiDB-lite"/>
    </source>
</evidence>
<sequence length="842" mass="98921">MSNHNNKSASIFDKTFDSFRLSMNSRRQKSNKEQPKNLNFKDFIEKVNHHYQPGEKSQREKKIAAPAQNSNNIYRSMYGLDAKKILLERELKEQESFFLNNSRNFQESQFSKQLNSTESKTGRDLSQILKSQVPLPKFDLDKEVRKKLQEDSFQVSQRLWKKMEKQIVNPESFVFQQQSVNRSFREKPNVLDVVQVVSEQQNRKRLENESHQAYINRLQQMLEYQTELNKTKYRQKPEGENYWTNSDLLSDRKDNKYKRRQKSMMTFYQIRNLQSRNNLKHLLQDKRQSIINLEILGKDAAFSLPRQVHVSQTQRQTKQNLLNQSNRNLITETDMGITQHEQSYKTQLLQPSSAGEQNNQKIIYKGRLQLSINNVKKVQNRNDLQGNLTKIESVSDDIQNTEGVDGMKNLGNTLRLFYQKRASNDPNDEDQYSRNMVASRMQQSYDSRSDDMLEPITQKLQPIIQTHKNDKSPIIQTSLRIDGKDNFERVQSRQANNQSIIEQSGQKSPFERALSSYSKLNPILNNNNDSGYDSISNYFYPEIRVDFQKQISDQTDQDKIFKIQSLLQARNHSSMSNYDQRMQRTAQRFPNLRGLLEKLDYSQIQKKLHEQTGNTSLVSESRNSPSTRKKYDTNTSEYPNESDYSRTKFQKMLIEQRQKKQLQLQRLLRSKNTNQQLTNQQIFHNRQLSFEPHTNSSFNMQFRHSQKRMSDLSKLAFSTQRGTNMFNQNGNSSQISSNGDIKIMGLNQNSSQKLDFNHGLVMYKKGKAGTQTNIKDRSIELDNLRSEELLDIDLNRNISVNIEIRKRKSFDYQPNFTVDENEKGQQYKLAEFTLKPQNTDEL</sequence>
<proteinExistence type="predicted"/>
<organism evidence="2 3">
    <name type="scientific">Stylonychia lemnae</name>
    <name type="common">Ciliate</name>
    <dbReference type="NCBI Taxonomy" id="5949"/>
    <lineage>
        <taxon>Eukaryota</taxon>
        <taxon>Sar</taxon>
        <taxon>Alveolata</taxon>
        <taxon>Ciliophora</taxon>
        <taxon>Intramacronucleata</taxon>
        <taxon>Spirotrichea</taxon>
        <taxon>Stichotrichia</taxon>
        <taxon>Sporadotrichida</taxon>
        <taxon>Oxytrichidae</taxon>
        <taxon>Stylonychinae</taxon>
        <taxon>Stylonychia</taxon>
    </lineage>
</organism>
<evidence type="ECO:0000313" key="3">
    <source>
        <dbReference type="Proteomes" id="UP000039865"/>
    </source>
</evidence>
<dbReference type="AlphaFoldDB" id="A0A077ZQQ8"/>